<protein>
    <recommendedName>
        <fullName evidence="3">Major facilitator superfamily (MFS) profile domain-containing protein</fullName>
    </recommendedName>
</protein>
<gene>
    <name evidence="4" type="ORF">H4R20_005573</name>
</gene>
<keyword evidence="5" id="KW-1185">Reference proteome</keyword>
<dbReference type="OrthoDB" id="410267at2759"/>
<dbReference type="GO" id="GO:0016020">
    <property type="term" value="C:membrane"/>
    <property type="evidence" value="ECO:0007669"/>
    <property type="project" value="UniProtKB-SubCell"/>
</dbReference>
<proteinExistence type="predicted"/>
<dbReference type="Gene3D" id="1.20.1250.20">
    <property type="entry name" value="MFS general substrate transporter like domains"/>
    <property type="match status" value="1"/>
</dbReference>
<evidence type="ECO:0000256" key="2">
    <source>
        <dbReference type="SAM" id="Phobius"/>
    </source>
</evidence>
<dbReference type="SUPFAM" id="SSF103473">
    <property type="entry name" value="MFS general substrate transporter"/>
    <property type="match status" value="1"/>
</dbReference>
<comment type="caution">
    <text evidence="4">The sequence shown here is derived from an EMBL/GenBank/DDBJ whole genome shotgun (WGS) entry which is preliminary data.</text>
</comment>
<accession>A0A9W8LPG9</accession>
<dbReference type="InterPro" id="IPR010658">
    <property type="entry name" value="Nodulin-like"/>
</dbReference>
<sequence length="148" mass="15464">MEAPTASRRQRHYLRAVSMVGACLATTTAGTVYLFSTYGPALSQRLGLNSSQSNFVAISANYGLLLSGPFFGWAADTVGPQLLSVFAAVGSFAAFSALAYTYDGELGLYGGWPVLALYMVLVGLSAQAANMAAVTTTTKNFKQNRGGA</sequence>
<evidence type="ECO:0000259" key="3">
    <source>
        <dbReference type="PROSITE" id="PS50850"/>
    </source>
</evidence>
<dbReference type="EMBL" id="JANBUO010001936">
    <property type="protein sequence ID" value="KAJ2796310.1"/>
    <property type="molecule type" value="Genomic_DNA"/>
</dbReference>
<dbReference type="InterPro" id="IPR020846">
    <property type="entry name" value="MFS_dom"/>
</dbReference>
<reference evidence="4" key="1">
    <citation type="submission" date="2022-07" db="EMBL/GenBank/DDBJ databases">
        <title>Phylogenomic reconstructions and comparative analyses of Kickxellomycotina fungi.</title>
        <authorList>
            <person name="Reynolds N.K."/>
            <person name="Stajich J.E."/>
            <person name="Barry K."/>
            <person name="Grigoriev I.V."/>
            <person name="Crous P."/>
            <person name="Smith M.E."/>
        </authorList>
    </citation>
    <scope>NUCLEOTIDE SEQUENCE</scope>
    <source>
        <strain evidence="4">NRRL 1565</strain>
    </source>
</reference>
<evidence type="ECO:0000313" key="5">
    <source>
        <dbReference type="Proteomes" id="UP001140094"/>
    </source>
</evidence>
<feature type="transmembrane region" description="Helical" evidence="2">
    <location>
        <begin position="114"/>
        <end position="135"/>
    </location>
</feature>
<name>A0A9W8LPG9_9FUNG</name>
<keyword evidence="2" id="KW-1133">Transmembrane helix</keyword>
<organism evidence="4 5">
    <name type="scientific">Coemansia guatemalensis</name>
    <dbReference type="NCBI Taxonomy" id="2761395"/>
    <lineage>
        <taxon>Eukaryota</taxon>
        <taxon>Fungi</taxon>
        <taxon>Fungi incertae sedis</taxon>
        <taxon>Zoopagomycota</taxon>
        <taxon>Kickxellomycotina</taxon>
        <taxon>Kickxellomycetes</taxon>
        <taxon>Kickxellales</taxon>
        <taxon>Kickxellaceae</taxon>
        <taxon>Coemansia</taxon>
    </lineage>
</organism>
<dbReference type="PROSITE" id="PS50850">
    <property type="entry name" value="MFS"/>
    <property type="match status" value="1"/>
</dbReference>
<dbReference type="GO" id="GO:0022857">
    <property type="term" value="F:transmembrane transporter activity"/>
    <property type="evidence" value="ECO:0007669"/>
    <property type="project" value="InterPro"/>
</dbReference>
<keyword evidence="2" id="KW-0472">Membrane</keyword>
<feature type="transmembrane region" description="Helical" evidence="2">
    <location>
        <begin position="55"/>
        <end position="75"/>
    </location>
</feature>
<evidence type="ECO:0000256" key="1">
    <source>
        <dbReference type="ARBA" id="ARBA00004141"/>
    </source>
</evidence>
<keyword evidence="2" id="KW-0812">Transmembrane</keyword>
<evidence type="ECO:0000313" key="4">
    <source>
        <dbReference type="EMBL" id="KAJ2796310.1"/>
    </source>
</evidence>
<dbReference type="Proteomes" id="UP001140094">
    <property type="component" value="Unassembled WGS sequence"/>
</dbReference>
<feature type="transmembrane region" description="Helical" evidence="2">
    <location>
        <begin position="82"/>
        <end position="102"/>
    </location>
</feature>
<feature type="domain" description="Major facilitator superfamily (MFS) profile" evidence="3">
    <location>
        <begin position="14"/>
        <end position="148"/>
    </location>
</feature>
<feature type="non-terminal residue" evidence="4">
    <location>
        <position position="148"/>
    </location>
</feature>
<dbReference type="AlphaFoldDB" id="A0A9W8LPG9"/>
<dbReference type="InterPro" id="IPR036259">
    <property type="entry name" value="MFS_trans_sf"/>
</dbReference>
<feature type="transmembrane region" description="Helical" evidence="2">
    <location>
        <begin position="12"/>
        <end position="35"/>
    </location>
</feature>
<comment type="subcellular location">
    <subcellularLocation>
        <location evidence="1">Membrane</location>
        <topology evidence="1">Multi-pass membrane protein</topology>
    </subcellularLocation>
</comment>
<dbReference type="Pfam" id="PF06813">
    <property type="entry name" value="Nodulin-like"/>
    <property type="match status" value="1"/>
</dbReference>